<dbReference type="PANTHER" id="PTHR23033">
    <property type="entry name" value="BETA1,3-GALACTOSYLTRANSFERASE"/>
    <property type="match status" value="1"/>
</dbReference>
<keyword evidence="7 13" id="KW-0812">Transmembrane</keyword>
<keyword evidence="10 13" id="KW-1133">Transmembrane helix</keyword>
<comment type="caution">
    <text evidence="16">The sequence shown here is derived from an EMBL/GenBank/DDBJ whole genome shotgun (WGS) entry which is preliminary data.</text>
</comment>
<dbReference type="AlphaFoldDB" id="A0AAN7BVI7"/>
<evidence type="ECO:0000256" key="6">
    <source>
        <dbReference type="ARBA" id="ARBA00022679"/>
    </source>
</evidence>
<dbReference type="Gene3D" id="3.90.550.50">
    <property type="match status" value="1"/>
</dbReference>
<comment type="subcellular location">
    <subcellularLocation>
        <location evidence="1">Membrane</location>
        <topology evidence="1">Single-pass type II membrane protein</topology>
    </subcellularLocation>
</comment>
<feature type="region of interest" description="Disordered" evidence="12">
    <location>
        <begin position="1"/>
        <end position="26"/>
    </location>
</feature>
<keyword evidence="8" id="KW-0547">Nucleotide-binding</keyword>
<dbReference type="PANTHER" id="PTHR23033:SF40">
    <property type="entry name" value="APPLE DOMAIN-CONTAINING PROTEIN"/>
    <property type="match status" value="1"/>
</dbReference>
<dbReference type="Proteomes" id="UP001301958">
    <property type="component" value="Unassembled WGS sequence"/>
</dbReference>
<evidence type="ECO:0000256" key="8">
    <source>
        <dbReference type="ARBA" id="ARBA00022741"/>
    </source>
</evidence>
<reference evidence="16" key="2">
    <citation type="submission" date="2023-05" db="EMBL/GenBank/DDBJ databases">
        <authorList>
            <consortium name="Lawrence Berkeley National Laboratory"/>
            <person name="Steindorff A."/>
            <person name="Hensen N."/>
            <person name="Bonometti L."/>
            <person name="Westerberg I."/>
            <person name="Brannstrom I.O."/>
            <person name="Guillou S."/>
            <person name="Cros-Aarteil S."/>
            <person name="Calhoun S."/>
            <person name="Haridas S."/>
            <person name="Kuo A."/>
            <person name="Mondo S."/>
            <person name="Pangilinan J."/>
            <person name="Riley R."/>
            <person name="Labutti K."/>
            <person name="Andreopoulos B."/>
            <person name="Lipzen A."/>
            <person name="Chen C."/>
            <person name="Yanf M."/>
            <person name="Daum C."/>
            <person name="Ng V."/>
            <person name="Clum A."/>
            <person name="Ohm R."/>
            <person name="Martin F."/>
            <person name="Silar P."/>
            <person name="Natvig D."/>
            <person name="Lalanne C."/>
            <person name="Gautier V."/>
            <person name="Ament-Velasquez S.L."/>
            <person name="Kruys A."/>
            <person name="Hutchinson M.I."/>
            <person name="Powell A.J."/>
            <person name="Barry K."/>
            <person name="Miller A.N."/>
            <person name="Grigoriev I.V."/>
            <person name="Debuchy R."/>
            <person name="Gladieux P."/>
            <person name="Thoren M.H."/>
            <person name="Johannesson H."/>
        </authorList>
    </citation>
    <scope>NUCLEOTIDE SEQUENCE</scope>
    <source>
        <strain evidence="16">CBS 990.96</strain>
    </source>
</reference>
<evidence type="ECO:0000313" key="16">
    <source>
        <dbReference type="EMBL" id="KAK4230421.1"/>
    </source>
</evidence>
<dbReference type="InterPro" id="IPR003378">
    <property type="entry name" value="Fringe-like_glycosylTrfase"/>
</dbReference>
<keyword evidence="17" id="KW-1185">Reference proteome</keyword>
<keyword evidence="11 13" id="KW-0472">Membrane</keyword>
<sequence length="489" mass="56502">MTRLRRKSPEPWQRVGFGPRHSPSSSLPSLTFNLRSTIAMFGRRTTPRIRTLLLLIFFFLFFWVILPYDNVIRLAVRWNLLQLKSSLTSRPREDWVFASRPEFPVDLGEDVLVILKTGYGTRGRVPAWLESLSNRNEFRDIVVIADYEGEEEEFEWRGQKLKVHDMVKRTLEHKTMEGTEGHPRVQKYQSFRDVVQSGNQEEAIRLSRKFGWELDALKFVSGLEFAYDRFPRKKWYLLVDDDTFVVQPSLKPFLAHLDPEEPHYLGNAVGDFKARFAHGGSAVILSQATMQSLIVDNSRSLSSFYLDSLDEIWGDRLLALALIRIGIYLDESFSHLFNGEPPLYSKIRPDRICSPILSFHTLPSPAKMLAVGEHFKNVSKPLFWFDLWDLYGVPPPWWQQAGDATMRENWDHVGSPDEATLTIQNVKNARDCSKDCYRRARTCLAWTWESETGKCHISSWMIVGEKVTGKVSGINLQRARSLENKCILL</sequence>
<evidence type="ECO:0000256" key="2">
    <source>
        <dbReference type="ARBA" id="ARBA00004922"/>
    </source>
</evidence>
<dbReference type="Gene3D" id="3.50.4.10">
    <property type="entry name" value="Hepatocyte Growth Factor"/>
    <property type="match status" value="1"/>
</dbReference>
<feature type="domain" description="Apple" evidence="14">
    <location>
        <begin position="422"/>
        <end position="460"/>
    </location>
</feature>
<evidence type="ECO:0000256" key="7">
    <source>
        <dbReference type="ARBA" id="ARBA00022692"/>
    </source>
</evidence>
<evidence type="ECO:0000256" key="10">
    <source>
        <dbReference type="ARBA" id="ARBA00022989"/>
    </source>
</evidence>
<evidence type="ECO:0000256" key="1">
    <source>
        <dbReference type="ARBA" id="ARBA00004606"/>
    </source>
</evidence>
<dbReference type="GO" id="GO:0016263">
    <property type="term" value="F:glycoprotein-N-acetylgalactosamine 3-beta-galactosyltransferase activity"/>
    <property type="evidence" value="ECO:0007669"/>
    <property type="project" value="UniProtKB-EC"/>
</dbReference>
<dbReference type="Pfam" id="PF00024">
    <property type="entry name" value="PAN_1"/>
    <property type="match status" value="1"/>
</dbReference>
<protein>
    <recommendedName>
        <fullName evidence="4">N-acetylgalactosaminide beta-1,3-galactosyltransferase</fullName>
        <ecNumber evidence="4">2.4.1.122</ecNumber>
    </recommendedName>
</protein>
<evidence type="ECO:0000256" key="5">
    <source>
        <dbReference type="ARBA" id="ARBA00022676"/>
    </source>
</evidence>
<evidence type="ECO:0000259" key="15">
    <source>
        <dbReference type="Pfam" id="PF02434"/>
    </source>
</evidence>
<evidence type="ECO:0000256" key="9">
    <source>
        <dbReference type="ARBA" id="ARBA00022968"/>
    </source>
</evidence>
<dbReference type="EC" id="2.4.1.122" evidence="4"/>
<feature type="domain" description="Fringe-like glycosyltransferase" evidence="15">
    <location>
        <begin position="231"/>
        <end position="293"/>
    </location>
</feature>
<organism evidence="16 17">
    <name type="scientific">Podospora fimiseda</name>
    <dbReference type="NCBI Taxonomy" id="252190"/>
    <lineage>
        <taxon>Eukaryota</taxon>
        <taxon>Fungi</taxon>
        <taxon>Dikarya</taxon>
        <taxon>Ascomycota</taxon>
        <taxon>Pezizomycotina</taxon>
        <taxon>Sordariomycetes</taxon>
        <taxon>Sordariomycetidae</taxon>
        <taxon>Sordariales</taxon>
        <taxon>Podosporaceae</taxon>
        <taxon>Podospora</taxon>
    </lineage>
</organism>
<accession>A0AAN7BVI7</accession>
<reference evidence="16" key="1">
    <citation type="journal article" date="2023" name="Mol. Phylogenet. Evol.">
        <title>Genome-scale phylogeny and comparative genomics of the fungal order Sordariales.</title>
        <authorList>
            <person name="Hensen N."/>
            <person name="Bonometti L."/>
            <person name="Westerberg I."/>
            <person name="Brannstrom I.O."/>
            <person name="Guillou S."/>
            <person name="Cros-Aarteil S."/>
            <person name="Calhoun S."/>
            <person name="Haridas S."/>
            <person name="Kuo A."/>
            <person name="Mondo S."/>
            <person name="Pangilinan J."/>
            <person name="Riley R."/>
            <person name="LaButti K."/>
            <person name="Andreopoulos B."/>
            <person name="Lipzen A."/>
            <person name="Chen C."/>
            <person name="Yan M."/>
            <person name="Daum C."/>
            <person name="Ng V."/>
            <person name="Clum A."/>
            <person name="Steindorff A."/>
            <person name="Ohm R.A."/>
            <person name="Martin F."/>
            <person name="Silar P."/>
            <person name="Natvig D.O."/>
            <person name="Lalanne C."/>
            <person name="Gautier V."/>
            <person name="Ament-Velasquez S.L."/>
            <person name="Kruys A."/>
            <person name="Hutchinson M.I."/>
            <person name="Powell A.J."/>
            <person name="Barry K."/>
            <person name="Miller A.N."/>
            <person name="Grigoriev I.V."/>
            <person name="Debuchy R."/>
            <person name="Gladieux P."/>
            <person name="Hiltunen Thoren M."/>
            <person name="Johannesson H."/>
        </authorList>
    </citation>
    <scope>NUCLEOTIDE SEQUENCE</scope>
    <source>
        <strain evidence="16">CBS 990.96</strain>
    </source>
</reference>
<gene>
    <name evidence="16" type="ORF">QBC38DRAFT_41603</name>
</gene>
<dbReference type="InterPro" id="IPR003609">
    <property type="entry name" value="Pan_app"/>
</dbReference>
<dbReference type="Pfam" id="PF02434">
    <property type="entry name" value="Fringe"/>
    <property type="match status" value="1"/>
</dbReference>
<dbReference type="GO" id="GO:0016020">
    <property type="term" value="C:membrane"/>
    <property type="evidence" value="ECO:0007669"/>
    <property type="project" value="UniProtKB-SubCell"/>
</dbReference>
<keyword evidence="5" id="KW-0328">Glycosyltransferase</keyword>
<dbReference type="GO" id="GO:0000166">
    <property type="term" value="F:nucleotide binding"/>
    <property type="evidence" value="ECO:0007669"/>
    <property type="project" value="UniProtKB-KW"/>
</dbReference>
<keyword evidence="9" id="KW-0735">Signal-anchor</keyword>
<evidence type="ECO:0000256" key="3">
    <source>
        <dbReference type="ARBA" id="ARBA00006462"/>
    </source>
</evidence>
<dbReference type="InterPro" id="IPR026050">
    <property type="entry name" value="C1GALT1/C1GALT1_chp1"/>
</dbReference>
<comment type="similarity">
    <text evidence="3">Belongs to the glycosyltransferase 31 family. Beta3-Gal-T subfamily.</text>
</comment>
<comment type="pathway">
    <text evidence="2">Protein modification; protein glycosylation.</text>
</comment>
<evidence type="ECO:0000256" key="13">
    <source>
        <dbReference type="SAM" id="Phobius"/>
    </source>
</evidence>
<keyword evidence="6" id="KW-0808">Transferase</keyword>
<evidence type="ECO:0000256" key="4">
    <source>
        <dbReference type="ARBA" id="ARBA00012557"/>
    </source>
</evidence>
<name>A0AAN7BVI7_9PEZI</name>
<dbReference type="EMBL" id="MU865299">
    <property type="protein sequence ID" value="KAK4230421.1"/>
    <property type="molecule type" value="Genomic_DNA"/>
</dbReference>
<evidence type="ECO:0000259" key="14">
    <source>
        <dbReference type="Pfam" id="PF00024"/>
    </source>
</evidence>
<evidence type="ECO:0000256" key="12">
    <source>
        <dbReference type="SAM" id="MobiDB-lite"/>
    </source>
</evidence>
<proteinExistence type="inferred from homology"/>
<evidence type="ECO:0000256" key="11">
    <source>
        <dbReference type="ARBA" id="ARBA00023136"/>
    </source>
</evidence>
<feature type="transmembrane region" description="Helical" evidence="13">
    <location>
        <begin position="49"/>
        <end position="68"/>
    </location>
</feature>
<evidence type="ECO:0000313" key="17">
    <source>
        <dbReference type="Proteomes" id="UP001301958"/>
    </source>
</evidence>